<feature type="region of interest" description="Disordered" evidence="1">
    <location>
        <begin position="43"/>
        <end position="80"/>
    </location>
</feature>
<feature type="compositionally biased region" description="Low complexity" evidence="1">
    <location>
        <begin position="53"/>
        <end position="74"/>
    </location>
</feature>
<proteinExistence type="predicted"/>
<feature type="non-terminal residue" evidence="2">
    <location>
        <position position="80"/>
    </location>
</feature>
<name>A0AAV5UC21_9BILA</name>
<feature type="region of interest" description="Disordered" evidence="1">
    <location>
        <begin position="1"/>
        <end position="26"/>
    </location>
</feature>
<evidence type="ECO:0000313" key="2">
    <source>
        <dbReference type="EMBL" id="GMT03624.1"/>
    </source>
</evidence>
<feature type="compositionally biased region" description="Acidic residues" evidence="1">
    <location>
        <begin position="1"/>
        <end position="17"/>
    </location>
</feature>
<keyword evidence="3" id="KW-1185">Reference proteome</keyword>
<dbReference type="Proteomes" id="UP001432027">
    <property type="component" value="Unassembled WGS sequence"/>
</dbReference>
<sequence length="80" mass="8729">MDQTETNEIEGTSESDDSLLPPSLSDHNLHLAGAAAIDAIDGDSRRRDRTARRMTTIGHTRLLNASSSLPSSSRLRGRRL</sequence>
<dbReference type="AlphaFoldDB" id="A0AAV5UC21"/>
<accession>A0AAV5UC21</accession>
<organism evidence="2 3">
    <name type="scientific">Pristionchus entomophagus</name>
    <dbReference type="NCBI Taxonomy" id="358040"/>
    <lineage>
        <taxon>Eukaryota</taxon>
        <taxon>Metazoa</taxon>
        <taxon>Ecdysozoa</taxon>
        <taxon>Nematoda</taxon>
        <taxon>Chromadorea</taxon>
        <taxon>Rhabditida</taxon>
        <taxon>Rhabditina</taxon>
        <taxon>Diplogasteromorpha</taxon>
        <taxon>Diplogasteroidea</taxon>
        <taxon>Neodiplogasteridae</taxon>
        <taxon>Pristionchus</taxon>
    </lineage>
</organism>
<evidence type="ECO:0000256" key="1">
    <source>
        <dbReference type="SAM" id="MobiDB-lite"/>
    </source>
</evidence>
<dbReference type="EMBL" id="BTSX01000006">
    <property type="protein sequence ID" value="GMT03624.1"/>
    <property type="molecule type" value="Genomic_DNA"/>
</dbReference>
<reference evidence="2" key="1">
    <citation type="submission" date="2023-10" db="EMBL/GenBank/DDBJ databases">
        <title>Genome assembly of Pristionchus species.</title>
        <authorList>
            <person name="Yoshida K."/>
            <person name="Sommer R.J."/>
        </authorList>
    </citation>
    <scope>NUCLEOTIDE SEQUENCE</scope>
    <source>
        <strain evidence="2">RS0144</strain>
    </source>
</reference>
<comment type="caution">
    <text evidence="2">The sequence shown here is derived from an EMBL/GenBank/DDBJ whole genome shotgun (WGS) entry which is preliminary data.</text>
</comment>
<gene>
    <name evidence="2" type="ORF">PENTCL1PPCAC_25798</name>
</gene>
<evidence type="ECO:0000313" key="3">
    <source>
        <dbReference type="Proteomes" id="UP001432027"/>
    </source>
</evidence>
<protein>
    <submittedName>
        <fullName evidence="2">Uncharacterized protein</fullName>
    </submittedName>
</protein>